<reference evidence="2 3" key="1">
    <citation type="submission" date="2016-02" db="EMBL/GenBank/DDBJ databases">
        <authorList>
            <person name="Wen L."/>
            <person name="He K."/>
            <person name="Yang H."/>
        </authorList>
    </citation>
    <scope>NUCLEOTIDE SEQUENCE [LARGE SCALE GENOMIC DNA]</scope>
    <source>
        <strain evidence="2 3">CD11_3</strain>
    </source>
</reference>
<evidence type="ECO:0008006" key="4">
    <source>
        <dbReference type="Google" id="ProtNLM"/>
    </source>
</evidence>
<keyword evidence="1" id="KW-1133">Transmembrane helix</keyword>
<feature type="transmembrane region" description="Helical" evidence="1">
    <location>
        <begin position="64"/>
        <end position="83"/>
    </location>
</feature>
<evidence type="ECO:0000313" key="2">
    <source>
        <dbReference type="EMBL" id="OAH49463.1"/>
    </source>
</evidence>
<accession>A0A177K7U8</accession>
<dbReference type="RefSeq" id="WP_064003416.1">
    <property type="nucleotide sequence ID" value="NZ_JBEYBI010000008.1"/>
</dbReference>
<keyword evidence="1" id="KW-0812">Transmembrane</keyword>
<gene>
    <name evidence="2" type="ORF">AYL44_11440</name>
</gene>
<dbReference type="EMBL" id="LSTV01000004">
    <property type="protein sequence ID" value="OAH49463.1"/>
    <property type="molecule type" value="Genomic_DNA"/>
</dbReference>
<keyword evidence="1" id="KW-0472">Membrane</keyword>
<proteinExistence type="predicted"/>
<dbReference type="AlphaFoldDB" id="A0A177K7U8"/>
<evidence type="ECO:0000313" key="3">
    <source>
        <dbReference type="Proteomes" id="UP000076998"/>
    </source>
</evidence>
<name>A0A177K7U8_9MICO</name>
<protein>
    <recommendedName>
        <fullName evidence="4">DUF3618 domain-containing protein</fullName>
    </recommendedName>
</protein>
<evidence type="ECO:0000256" key="1">
    <source>
        <dbReference type="SAM" id="Phobius"/>
    </source>
</evidence>
<dbReference type="Proteomes" id="UP000076998">
    <property type="component" value="Unassembled WGS sequence"/>
</dbReference>
<organism evidence="2 3">
    <name type="scientific">Microbacterium oleivorans</name>
    <dbReference type="NCBI Taxonomy" id="273677"/>
    <lineage>
        <taxon>Bacteria</taxon>
        <taxon>Bacillati</taxon>
        <taxon>Actinomycetota</taxon>
        <taxon>Actinomycetes</taxon>
        <taxon>Micrococcales</taxon>
        <taxon>Microbacteriaceae</taxon>
        <taxon>Microbacterium</taxon>
    </lineage>
</organism>
<sequence>MSSDLPRTAVPLGITDPVERARAELKAALAAIEEKANVPKRAARATRRAQVSAREFADRNPSGAVVAAVGVAAAIGLVVWGAVRLYTR</sequence>
<comment type="caution">
    <text evidence="2">The sequence shown here is derived from an EMBL/GenBank/DDBJ whole genome shotgun (WGS) entry which is preliminary data.</text>
</comment>